<keyword evidence="2" id="KW-1185">Reference proteome</keyword>
<evidence type="ECO:0000313" key="2">
    <source>
        <dbReference type="Proteomes" id="UP001164539"/>
    </source>
</evidence>
<name>A0ACC1XKW8_MELAZ</name>
<organism evidence="1 2">
    <name type="scientific">Melia azedarach</name>
    <name type="common">Chinaberry tree</name>
    <dbReference type="NCBI Taxonomy" id="155640"/>
    <lineage>
        <taxon>Eukaryota</taxon>
        <taxon>Viridiplantae</taxon>
        <taxon>Streptophyta</taxon>
        <taxon>Embryophyta</taxon>
        <taxon>Tracheophyta</taxon>
        <taxon>Spermatophyta</taxon>
        <taxon>Magnoliopsida</taxon>
        <taxon>eudicotyledons</taxon>
        <taxon>Gunneridae</taxon>
        <taxon>Pentapetalae</taxon>
        <taxon>rosids</taxon>
        <taxon>malvids</taxon>
        <taxon>Sapindales</taxon>
        <taxon>Meliaceae</taxon>
        <taxon>Melia</taxon>
    </lineage>
</organism>
<proteinExistence type="predicted"/>
<dbReference type="Proteomes" id="UP001164539">
    <property type="component" value="Chromosome 8"/>
</dbReference>
<evidence type="ECO:0000313" key="1">
    <source>
        <dbReference type="EMBL" id="KAJ4711958.1"/>
    </source>
</evidence>
<comment type="caution">
    <text evidence="1">The sequence shown here is derived from an EMBL/GenBank/DDBJ whole genome shotgun (WGS) entry which is preliminary data.</text>
</comment>
<accession>A0ACC1XKW8</accession>
<sequence>MDALEAFLRIFCGTSGSKEIGSICNSVHVSFNNLHVCLNNASIIFVDFLVLVMLLIFFILRSFSNKIEISPRLQGFSPLQITSVIYNGGLGLVYLGFGLSIIVKKLDEEKTILPLHEWLEVFFQGFTWLLLSFTFSLKLRQFQQAIIMKLCSILAFSLALFVCISSIWAAILHQTISVKMVLNFLCLPGAILLISYAFQEPKSAESDPDEQNDSLYASLQPEEFDVNGEYADESVSPLADAGLLRKMTFWWLKPLIEKGKKRVLENTDVPQLCSADRAKTRYSLFMEEFNQWSQKRLSEHYSILRTIISRHEVHFSFWVLCIDQGDIVNYVTVDASGIGEFPYWFHQIWSTSLQLCIALVVVYYSVGLATIATIIVIILTVVGNSPFAKLQHKYQEKFMMAQNQRLKAITEALVNIKVCKLYAWESYFKNVIEKLRSEEYGRLNALQLQKGYYLVLFWSSPIEPLRLLPDVFGAFIEAKVSLDRIANFIQAPELRNSDIPQISNGIELKYSILIKSADLSWEADLLKPTLRNINVEVKRGGKIAICGEVGAGKSTVLAAILGELPSVQGTEYAIRALSGKTVLLVTHQLDFLPAFDSVLVRENSLILWESFAL</sequence>
<dbReference type="EMBL" id="CM051401">
    <property type="protein sequence ID" value="KAJ4711958.1"/>
    <property type="molecule type" value="Genomic_DNA"/>
</dbReference>
<gene>
    <name evidence="1" type="ORF">OWV82_014286</name>
</gene>
<reference evidence="1 2" key="1">
    <citation type="journal article" date="2023" name="Science">
        <title>Complex scaffold remodeling in plant triterpene biosynthesis.</title>
        <authorList>
            <person name="De La Pena R."/>
            <person name="Hodgson H."/>
            <person name="Liu J.C."/>
            <person name="Stephenson M.J."/>
            <person name="Martin A.C."/>
            <person name="Owen C."/>
            <person name="Harkess A."/>
            <person name="Leebens-Mack J."/>
            <person name="Jimenez L.E."/>
            <person name="Osbourn A."/>
            <person name="Sattely E.S."/>
        </authorList>
    </citation>
    <scope>NUCLEOTIDE SEQUENCE [LARGE SCALE GENOMIC DNA]</scope>
    <source>
        <strain evidence="2">cv. JPN11</strain>
        <tissue evidence="1">Leaf</tissue>
    </source>
</reference>
<protein>
    <submittedName>
        <fullName evidence="1">ABC transporter C family member 10</fullName>
    </submittedName>
</protein>